<evidence type="ECO:0000313" key="3">
    <source>
        <dbReference type="EMBL" id="APE34281.1"/>
    </source>
</evidence>
<proteinExistence type="predicted"/>
<evidence type="ECO:0000256" key="1">
    <source>
        <dbReference type="SAM" id="Phobius"/>
    </source>
</evidence>
<dbReference type="OrthoDB" id="3609935at2"/>
<dbReference type="PANTHER" id="PTHR43592">
    <property type="entry name" value="CAAX AMINO TERMINAL PROTEASE"/>
    <property type="match status" value="1"/>
</dbReference>
<evidence type="ECO:0000259" key="2">
    <source>
        <dbReference type="Pfam" id="PF02517"/>
    </source>
</evidence>
<dbReference type="GO" id="GO:0004175">
    <property type="term" value="F:endopeptidase activity"/>
    <property type="evidence" value="ECO:0007669"/>
    <property type="project" value="UniProtKB-ARBA"/>
</dbReference>
<keyword evidence="1" id="KW-1133">Transmembrane helix</keyword>
<feature type="transmembrane region" description="Helical" evidence="1">
    <location>
        <begin position="223"/>
        <end position="245"/>
    </location>
</feature>
<dbReference type="GO" id="GO:0080120">
    <property type="term" value="P:CAAX-box protein maturation"/>
    <property type="evidence" value="ECO:0007669"/>
    <property type="project" value="UniProtKB-ARBA"/>
</dbReference>
<feature type="transmembrane region" description="Helical" evidence="1">
    <location>
        <begin position="168"/>
        <end position="185"/>
    </location>
</feature>
<organism evidence="3 4">
    <name type="scientific">Nocardia mangyaensis</name>
    <dbReference type="NCBI Taxonomy" id="2213200"/>
    <lineage>
        <taxon>Bacteria</taxon>
        <taxon>Bacillati</taxon>
        <taxon>Actinomycetota</taxon>
        <taxon>Actinomycetes</taxon>
        <taxon>Mycobacteriales</taxon>
        <taxon>Nocardiaceae</taxon>
        <taxon>Nocardia</taxon>
    </lineage>
</organism>
<feature type="transmembrane region" description="Helical" evidence="1">
    <location>
        <begin position="108"/>
        <end position="127"/>
    </location>
</feature>
<reference evidence="3" key="1">
    <citation type="submission" date="2016-11" db="EMBL/GenBank/DDBJ databases">
        <authorList>
            <person name="Jaros S."/>
            <person name="Januszkiewicz K."/>
            <person name="Wedrychowicz H."/>
        </authorList>
    </citation>
    <scope>NUCLEOTIDE SEQUENCE [LARGE SCALE GENOMIC DNA]</scope>
    <source>
        <strain evidence="3">Y48</strain>
    </source>
</reference>
<feature type="domain" description="CAAX prenyl protease 2/Lysostaphin resistance protein A-like" evidence="2">
    <location>
        <begin position="168"/>
        <end position="263"/>
    </location>
</feature>
<dbReference type="RefSeq" id="WP_071927462.1">
    <property type="nucleotide sequence ID" value="NZ_CP018082.1"/>
</dbReference>
<feature type="transmembrane region" description="Helical" evidence="1">
    <location>
        <begin position="252"/>
        <end position="269"/>
    </location>
</feature>
<protein>
    <recommendedName>
        <fullName evidence="2">CAAX prenyl protease 2/Lysostaphin resistance protein A-like domain-containing protein</fullName>
    </recommendedName>
</protein>
<dbReference type="InterPro" id="IPR003675">
    <property type="entry name" value="Rce1/LyrA-like_dom"/>
</dbReference>
<keyword evidence="4" id="KW-1185">Reference proteome</keyword>
<dbReference type="PANTHER" id="PTHR43592:SF15">
    <property type="entry name" value="CAAX AMINO TERMINAL PROTEASE FAMILY PROTEIN"/>
    <property type="match status" value="1"/>
</dbReference>
<feature type="transmembrane region" description="Helical" evidence="1">
    <location>
        <begin position="9"/>
        <end position="34"/>
    </location>
</feature>
<gene>
    <name evidence="3" type="ORF">BOX37_10300</name>
</gene>
<feature type="transmembrane region" description="Helical" evidence="1">
    <location>
        <begin position="46"/>
        <end position="64"/>
    </location>
</feature>
<sequence>MKISRDHGLLIGLGCGAVYTAAIVALVVTGNTALRYSADHHDTRSLLTVCLPAAAGIALAWAIRPGRQPADPFAAVPRARITRQAWFLAALAVAFAVAVHLLPGDGWFVLLKLALLAIPLIAGWATLREWARVDTRGHWLRPLPAVLAFVAMSTVLQPSSGGSAIDPITIVVVFVLNAVIEEVFYRFWLQSRLESRYGMWPAIALSSLLWAAWHTAIQGGLGFPLDFAAVVANQGVTGLFLGYLWARHRNPWLVIVVHGLINAPLTMFLG</sequence>
<accession>A0A1J0VQI7</accession>
<dbReference type="Pfam" id="PF02517">
    <property type="entry name" value="Rce1-like"/>
    <property type="match status" value="1"/>
</dbReference>
<dbReference type="AlphaFoldDB" id="A0A1J0VQI7"/>
<evidence type="ECO:0000313" key="4">
    <source>
        <dbReference type="Proteomes" id="UP000183810"/>
    </source>
</evidence>
<dbReference type="Proteomes" id="UP000183810">
    <property type="component" value="Chromosome"/>
</dbReference>
<feature type="transmembrane region" description="Helical" evidence="1">
    <location>
        <begin position="197"/>
        <end position="217"/>
    </location>
</feature>
<feature type="transmembrane region" description="Helical" evidence="1">
    <location>
        <begin position="139"/>
        <end position="156"/>
    </location>
</feature>
<dbReference type="KEGG" id="nsl:BOX37_10300"/>
<feature type="transmembrane region" description="Helical" evidence="1">
    <location>
        <begin position="85"/>
        <end position="102"/>
    </location>
</feature>
<keyword evidence="1" id="KW-0812">Transmembrane</keyword>
<name>A0A1J0VQI7_9NOCA</name>
<keyword evidence="1" id="KW-0472">Membrane</keyword>
<dbReference type="EMBL" id="CP018082">
    <property type="protein sequence ID" value="APE34281.1"/>
    <property type="molecule type" value="Genomic_DNA"/>
</dbReference>